<dbReference type="RefSeq" id="NP_203431.1">
    <property type="nucleotide sequence ID" value="NC_003085.1"/>
</dbReference>
<dbReference type="Proteomes" id="UP000002093">
    <property type="component" value="Segment"/>
</dbReference>
<feature type="region of interest" description="Disordered" evidence="1">
    <location>
        <begin position="1"/>
        <end position="20"/>
    </location>
</feature>
<reference evidence="2 3" key="1">
    <citation type="submission" date="2001-06" db="EMBL/GenBank/DDBJ databases">
        <title>Genome organization of temperate Myxococcus phage Mx8.</title>
        <authorList>
            <person name="Youderian P."/>
            <person name="Walthers D."/>
            <person name="Salmi D."/>
            <person name="Magrini V."/>
            <person name="Hartzell P.L."/>
        </authorList>
    </citation>
    <scope>NUCLEOTIDE SEQUENCE [LARGE SCALE GENOMIC DNA]</scope>
</reference>
<dbReference type="KEGG" id="vg:921763"/>
<proteinExistence type="predicted"/>
<dbReference type="EMBL" id="AF396866">
    <property type="protein sequence ID" value="AAK94352.1"/>
    <property type="molecule type" value="Genomic_DNA"/>
</dbReference>
<evidence type="ECO:0000256" key="1">
    <source>
        <dbReference type="SAM" id="MobiDB-lite"/>
    </source>
</evidence>
<name>Q94MV2_9CAUD</name>
<keyword evidence="3" id="KW-1185">Reference proteome</keyword>
<organism evidence="2 3">
    <name type="scientific">Myxococcus phage Mx8</name>
    <dbReference type="NCBI Taxonomy" id="49964"/>
    <lineage>
        <taxon>Viruses</taxon>
        <taxon>Duplodnaviria</taxon>
        <taxon>Heunggongvirae</taxon>
        <taxon>Uroviricota</taxon>
        <taxon>Caudoviricetes</taxon>
        <taxon>Myxoctovirus</taxon>
        <taxon>Myxoctovirus Mx8</taxon>
    </lineage>
</organism>
<sequence>MTCPAPRRNNRGMPPSSERVVTEKESRVLAYVLTYRQQHGFSPSARDACAHFGWASTNTWQCYLRAFVAKRLVTNEAKVARSLLLTESGTEAAETWLREQEGRP</sequence>
<accession>Q94MV2</accession>
<evidence type="ECO:0000313" key="2">
    <source>
        <dbReference type="EMBL" id="AAK94352.1"/>
    </source>
</evidence>
<dbReference type="InterPro" id="IPR036390">
    <property type="entry name" value="WH_DNA-bd_sf"/>
</dbReference>
<dbReference type="GeneID" id="921763"/>
<dbReference type="SUPFAM" id="SSF46785">
    <property type="entry name" value="Winged helix' DNA-binding domain"/>
    <property type="match status" value="1"/>
</dbReference>
<dbReference type="InterPro" id="IPR036388">
    <property type="entry name" value="WH-like_DNA-bd_sf"/>
</dbReference>
<protein>
    <submittedName>
        <fullName evidence="2">p17</fullName>
    </submittedName>
</protein>
<dbReference type="Gene3D" id="1.10.10.10">
    <property type="entry name" value="Winged helix-like DNA-binding domain superfamily/Winged helix DNA-binding domain"/>
    <property type="match status" value="1"/>
</dbReference>
<evidence type="ECO:0000313" key="3">
    <source>
        <dbReference type="Proteomes" id="UP000002093"/>
    </source>
</evidence>